<feature type="domain" description="BPL/LPL catalytic" evidence="4">
    <location>
        <begin position="63"/>
        <end position="256"/>
    </location>
</feature>
<dbReference type="InterPro" id="IPR011991">
    <property type="entry name" value="ArsR-like_HTH"/>
</dbReference>
<keyword evidence="1 5" id="KW-0436">Ligase</keyword>
<dbReference type="HAMAP" id="MF_00978">
    <property type="entry name" value="Bifunct_BirA"/>
    <property type="match status" value="1"/>
</dbReference>
<dbReference type="SUPFAM" id="SSF46785">
    <property type="entry name" value="Winged helix' DNA-binding domain"/>
    <property type="match status" value="1"/>
</dbReference>
<dbReference type="PANTHER" id="PTHR12835:SF5">
    <property type="entry name" value="BIOTIN--PROTEIN LIGASE"/>
    <property type="match status" value="1"/>
</dbReference>
<dbReference type="Proteomes" id="UP001203207">
    <property type="component" value="Unassembled WGS sequence"/>
</dbReference>
<dbReference type="NCBIfam" id="TIGR00121">
    <property type="entry name" value="birA_ligase"/>
    <property type="match status" value="1"/>
</dbReference>
<evidence type="ECO:0000259" key="4">
    <source>
        <dbReference type="PROSITE" id="PS51733"/>
    </source>
</evidence>
<dbReference type="SUPFAM" id="SSF50037">
    <property type="entry name" value="C-terminal domain of transcriptional repressors"/>
    <property type="match status" value="1"/>
</dbReference>
<dbReference type="Pfam" id="PF02237">
    <property type="entry name" value="BPL_C"/>
    <property type="match status" value="1"/>
</dbReference>
<evidence type="ECO:0000313" key="5">
    <source>
        <dbReference type="EMBL" id="MCL9816216.1"/>
    </source>
</evidence>
<dbReference type="InterPro" id="IPR036390">
    <property type="entry name" value="WH_DNA-bd_sf"/>
</dbReference>
<dbReference type="InterPro" id="IPR036388">
    <property type="entry name" value="WH-like_DNA-bd_sf"/>
</dbReference>
<sequence>MNETRRMILSALSSAPVSGPTLAERADISRAAVWKQIEALRSDGFAIESTSDGYVITEVPEYGSSGAIEYGLSAPYTVEYHDTLASTNKRGRELAGEGESDVVVVAGEQTGGRGRLGREFHSPVGGVWMTIVLRPDRPPAHAPLYTLAAAVAVVDAARALGVDAAIKWPNDVLVPETAGKTERGGHKLCGILTEMEGEADRVSWLIVGIGINAAIDATSLPAAATSLQSEISKPINRGDVARTVLTSFHEHSTDLDTVLDAWCERSATIGMEVRVETSTGVIEGTAVDVVSPGALVVETDTGRETVHSGDCEHLRPASR</sequence>
<reference evidence="5" key="2">
    <citation type="submission" date="2022-02" db="EMBL/GenBank/DDBJ databases">
        <authorList>
            <person name="Elcheninov A.G."/>
            <person name="Sorokin D.Y."/>
            <person name="Kublanov I.V."/>
        </authorList>
    </citation>
    <scope>NUCLEOTIDE SEQUENCE</scope>
    <source>
        <strain evidence="5">AArc-St2</strain>
    </source>
</reference>
<accession>A0AAE3FW02</accession>
<evidence type="ECO:0000256" key="1">
    <source>
        <dbReference type="ARBA" id="ARBA00022598"/>
    </source>
</evidence>
<dbReference type="AlphaFoldDB" id="A0AAE3FW02"/>
<dbReference type="EC" id="6.3.4.15" evidence="5"/>
<protein>
    <submittedName>
        <fullName evidence="5">Biotin--[acetyl-CoA-carboxylase] ligase</fullName>
        <ecNumber evidence="5">6.3.4.15</ecNumber>
    </submittedName>
</protein>
<organism evidence="5 6">
    <name type="scientific">Natronocalculus amylovorans</name>
    <dbReference type="NCBI Taxonomy" id="2917812"/>
    <lineage>
        <taxon>Archaea</taxon>
        <taxon>Methanobacteriati</taxon>
        <taxon>Methanobacteriota</taxon>
        <taxon>Stenosarchaea group</taxon>
        <taxon>Halobacteria</taxon>
        <taxon>Halobacteriales</taxon>
        <taxon>Haloferacaceae</taxon>
        <taxon>Natronocalculus</taxon>
    </lineage>
</organism>
<dbReference type="GO" id="GO:0006355">
    <property type="term" value="P:regulation of DNA-templated transcription"/>
    <property type="evidence" value="ECO:0007669"/>
    <property type="project" value="InterPro"/>
</dbReference>
<dbReference type="GO" id="GO:0004077">
    <property type="term" value="F:biotin--[biotin carboxyl-carrier protein] ligase activity"/>
    <property type="evidence" value="ECO:0007669"/>
    <property type="project" value="UniProtKB-EC"/>
</dbReference>
<evidence type="ECO:0000256" key="3">
    <source>
        <dbReference type="ARBA" id="ARBA00022840"/>
    </source>
</evidence>
<dbReference type="Gene3D" id="1.10.10.10">
    <property type="entry name" value="Winged helix-like DNA-binding domain superfamily/Winged helix DNA-binding domain"/>
    <property type="match status" value="1"/>
</dbReference>
<dbReference type="InterPro" id="IPR045864">
    <property type="entry name" value="aa-tRNA-synth_II/BPL/LPL"/>
</dbReference>
<keyword evidence="3" id="KW-0067">ATP-binding</keyword>
<dbReference type="Gene3D" id="2.30.30.100">
    <property type="match status" value="1"/>
</dbReference>
<keyword evidence="2" id="KW-0547">Nucleotide-binding</keyword>
<dbReference type="InterPro" id="IPR003142">
    <property type="entry name" value="BPL_C"/>
</dbReference>
<dbReference type="InterPro" id="IPR008988">
    <property type="entry name" value="Transcriptional_repressor_C"/>
</dbReference>
<dbReference type="Gene3D" id="3.30.930.10">
    <property type="entry name" value="Bira Bifunctional Protein, Domain 2"/>
    <property type="match status" value="1"/>
</dbReference>
<name>A0AAE3FW02_9EURY</name>
<dbReference type="GO" id="GO:0005737">
    <property type="term" value="C:cytoplasm"/>
    <property type="evidence" value="ECO:0007669"/>
    <property type="project" value="TreeGrafter"/>
</dbReference>
<dbReference type="CDD" id="cd16442">
    <property type="entry name" value="BPL"/>
    <property type="match status" value="1"/>
</dbReference>
<dbReference type="EMBL" id="JAKRVX010000002">
    <property type="protein sequence ID" value="MCL9816216.1"/>
    <property type="molecule type" value="Genomic_DNA"/>
</dbReference>
<dbReference type="InterPro" id="IPR004408">
    <property type="entry name" value="Biotin_CoA_COase_ligase"/>
</dbReference>
<dbReference type="InterPro" id="IPR030855">
    <property type="entry name" value="Bifunct_BirA"/>
</dbReference>
<dbReference type="InterPro" id="IPR004143">
    <property type="entry name" value="BPL_LPL_catalytic"/>
</dbReference>
<evidence type="ECO:0000313" key="6">
    <source>
        <dbReference type="Proteomes" id="UP001203207"/>
    </source>
</evidence>
<dbReference type="CDD" id="cd00090">
    <property type="entry name" value="HTH_ARSR"/>
    <property type="match status" value="1"/>
</dbReference>
<dbReference type="SUPFAM" id="SSF55681">
    <property type="entry name" value="Class II aaRS and biotin synthetases"/>
    <property type="match status" value="1"/>
</dbReference>
<proteinExistence type="inferred from homology"/>
<dbReference type="PANTHER" id="PTHR12835">
    <property type="entry name" value="BIOTIN PROTEIN LIGASE"/>
    <property type="match status" value="1"/>
</dbReference>
<gene>
    <name evidence="5" type="ORF">AArcSt2_04590</name>
</gene>
<comment type="caution">
    <text evidence="5">The sequence shown here is derived from an EMBL/GenBank/DDBJ whole genome shotgun (WGS) entry which is preliminary data.</text>
</comment>
<dbReference type="Pfam" id="PF03099">
    <property type="entry name" value="BPL_LplA_LipB"/>
    <property type="match status" value="1"/>
</dbReference>
<evidence type="ECO:0000256" key="2">
    <source>
        <dbReference type="ARBA" id="ARBA00022741"/>
    </source>
</evidence>
<reference evidence="5" key="1">
    <citation type="journal article" date="2022" name="Syst. Appl. Microbiol.">
        <title>Natronocalculus amylovorans gen. nov., sp. nov., and Natranaeroarchaeum aerophilus sp. nov., dominant culturable amylolytic natronoarchaea from hypersaline soda lakes in southwestern Siberia.</title>
        <authorList>
            <person name="Sorokin D.Y."/>
            <person name="Elcheninov A.G."/>
            <person name="Khizhniak T.V."/>
            <person name="Koenen M."/>
            <person name="Bale N.J."/>
            <person name="Damste J.S.S."/>
            <person name="Kublanov I.V."/>
        </authorList>
    </citation>
    <scope>NUCLEOTIDE SEQUENCE</scope>
    <source>
        <strain evidence="5">AArc-St2</strain>
    </source>
</reference>
<dbReference type="GO" id="GO:0005524">
    <property type="term" value="F:ATP binding"/>
    <property type="evidence" value="ECO:0007669"/>
    <property type="project" value="UniProtKB-KW"/>
</dbReference>
<dbReference type="RefSeq" id="WP_250583257.1">
    <property type="nucleotide sequence ID" value="NZ_JAKRVX010000002.1"/>
</dbReference>
<keyword evidence="6" id="KW-1185">Reference proteome</keyword>
<dbReference type="Pfam" id="PF08279">
    <property type="entry name" value="HTH_11"/>
    <property type="match status" value="1"/>
</dbReference>
<dbReference type="InterPro" id="IPR013196">
    <property type="entry name" value="HTH_11"/>
</dbReference>
<dbReference type="PROSITE" id="PS51733">
    <property type="entry name" value="BPL_LPL_CATALYTIC"/>
    <property type="match status" value="1"/>
</dbReference>